<gene>
    <name evidence="1" type="ORF">A3G49_02375</name>
</gene>
<reference evidence="1 2" key="1">
    <citation type="journal article" date="2016" name="Nat. Commun.">
        <title>Thousands of microbial genomes shed light on interconnected biogeochemical processes in an aquifer system.</title>
        <authorList>
            <person name="Anantharaman K."/>
            <person name="Brown C.T."/>
            <person name="Hug L.A."/>
            <person name="Sharon I."/>
            <person name="Castelle C.J."/>
            <person name="Probst A.J."/>
            <person name="Thomas B.C."/>
            <person name="Singh A."/>
            <person name="Wilkins M.J."/>
            <person name="Karaoz U."/>
            <person name="Brodie E.L."/>
            <person name="Williams K.H."/>
            <person name="Hubbard S.S."/>
            <person name="Banfield J.F."/>
        </authorList>
    </citation>
    <scope>NUCLEOTIDE SEQUENCE [LARGE SCALE GENOMIC DNA]</scope>
</reference>
<evidence type="ECO:0000313" key="2">
    <source>
        <dbReference type="Proteomes" id="UP000177171"/>
    </source>
</evidence>
<evidence type="ECO:0000313" key="1">
    <source>
        <dbReference type="EMBL" id="OHA13187.1"/>
    </source>
</evidence>
<proteinExistence type="predicted"/>
<name>A0A1G2LNI6_9BACT</name>
<comment type="caution">
    <text evidence="1">The sequence shown here is derived from an EMBL/GenBank/DDBJ whole genome shotgun (WGS) entry which is preliminary data.</text>
</comment>
<dbReference type="AlphaFoldDB" id="A0A1G2LNI6"/>
<dbReference type="NCBIfam" id="TIGR01987">
    <property type="entry name" value="HI0074"/>
    <property type="match status" value="1"/>
</dbReference>
<dbReference type="Pfam" id="PF08780">
    <property type="entry name" value="NTase_sub_bind"/>
    <property type="match status" value="1"/>
</dbReference>
<evidence type="ECO:0008006" key="3">
    <source>
        <dbReference type="Google" id="ProtNLM"/>
    </source>
</evidence>
<protein>
    <recommendedName>
        <fullName evidence="3">Nucleotidyltransferase</fullName>
    </recommendedName>
</protein>
<dbReference type="EMBL" id="MHQY01000033">
    <property type="protein sequence ID" value="OHA13187.1"/>
    <property type="molecule type" value="Genomic_DNA"/>
</dbReference>
<sequence>MTKFQSLYEDFRSALERFDEILKEPKNDIVRDSAIKRFELVFELAWKTTKAYLEDYHNGTCVSPRECFREAFRIGLIEHDEHWIGMTATRNYTVHAYKQALAEKIYVELPQTLIMFKKLAEAFEKNKSA</sequence>
<accession>A0A1G2LNI6</accession>
<dbReference type="InterPro" id="IPR010235">
    <property type="entry name" value="HepT"/>
</dbReference>
<dbReference type="SUPFAM" id="SSF81593">
    <property type="entry name" value="Nucleotidyltransferase substrate binding subunit/domain"/>
    <property type="match status" value="1"/>
</dbReference>
<organism evidence="1 2">
    <name type="scientific">Candidatus Sungbacteria bacterium RIFCSPLOWO2_12_FULL_41_11</name>
    <dbReference type="NCBI Taxonomy" id="1802286"/>
    <lineage>
        <taxon>Bacteria</taxon>
        <taxon>Candidatus Sungiibacteriota</taxon>
    </lineage>
</organism>
<dbReference type="Proteomes" id="UP000177171">
    <property type="component" value="Unassembled WGS sequence"/>
</dbReference>
<dbReference type="Gene3D" id="1.20.120.330">
    <property type="entry name" value="Nucleotidyltransferases domain 2"/>
    <property type="match status" value="1"/>
</dbReference>